<sequence>MASERRPLYMRLLDVTERRIEERWADVLVELDALVEDIFSSELWKEVWPDKPTAKAVRTMYSRDVNAAIRAGRTKLNVSGRSYSLSAMADAPSPPASAPSACQLDEGGDAPPPAPSAAACVVAKQPPKYKLQYQTTLERTWLTEAHLTESIVKNRELWGEICGPRRKPASGAVAATFEVVRGIIDDEGDATGITYTSAAHDDDAEGTWLYALAGAAAPTPAGQQHAGGQGALHQRSANADALEAVAPEAAPPVPKRARLEESPAPEPLRVAAAGAPLARPAALPLVLPPAAPMGAIRAVTPEVHAPPVVPADAAAAFGAQPPELTRRAAAEKAMECLAPGNRRHRAPANCLYGALNALLIQYDSDGLRALLLKNECPTRFSCVDCDAVNTAEDFKVVAKLAKVLRIFLHSDHFPRDQQAQRDDAVKQLSECDQHVKAALGNDTQGRAGPQSPAKLCCKWHFKKLVERLGPLVAKFIDPSGTMFA</sequence>
<evidence type="ECO:0000313" key="2">
    <source>
        <dbReference type="EMBL" id="KAG5191639.1"/>
    </source>
</evidence>
<proteinExistence type="predicted"/>
<evidence type="ECO:0000313" key="3">
    <source>
        <dbReference type="Proteomes" id="UP000664859"/>
    </source>
</evidence>
<gene>
    <name evidence="2" type="ORF">JKP88DRAFT_295612</name>
</gene>
<keyword evidence="3" id="KW-1185">Reference proteome</keyword>
<organism evidence="2 3">
    <name type="scientific">Tribonema minus</name>
    <dbReference type="NCBI Taxonomy" id="303371"/>
    <lineage>
        <taxon>Eukaryota</taxon>
        <taxon>Sar</taxon>
        <taxon>Stramenopiles</taxon>
        <taxon>Ochrophyta</taxon>
        <taxon>PX clade</taxon>
        <taxon>Xanthophyceae</taxon>
        <taxon>Tribonematales</taxon>
        <taxon>Tribonemataceae</taxon>
        <taxon>Tribonema</taxon>
    </lineage>
</organism>
<feature type="region of interest" description="Disordered" evidence="1">
    <location>
        <begin position="87"/>
        <end position="115"/>
    </location>
</feature>
<name>A0A835ZG65_9STRA</name>
<evidence type="ECO:0000256" key="1">
    <source>
        <dbReference type="SAM" id="MobiDB-lite"/>
    </source>
</evidence>
<reference evidence="2" key="1">
    <citation type="submission" date="2021-02" db="EMBL/GenBank/DDBJ databases">
        <title>First Annotated Genome of the Yellow-green Alga Tribonema minus.</title>
        <authorList>
            <person name="Mahan K.M."/>
        </authorList>
    </citation>
    <scope>NUCLEOTIDE SEQUENCE</scope>
    <source>
        <strain evidence="2">UTEX B ZZ1240</strain>
    </source>
</reference>
<dbReference type="EMBL" id="JAFCMP010000017">
    <property type="protein sequence ID" value="KAG5191639.1"/>
    <property type="molecule type" value="Genomic_DNA"/>
</dbReference>
<dbReference type="Proteomes" id="UP000664859">
    <property type="component" value="Unassembled WGS sequence"/>
</dbReference>
<dbReference type="AlphaFoldDB" id="A0A835ZG65"/>
<accession>A0A835ZG65</accession>
<comment type="caution">
    <text evidence="2">The sequence shown here is derived from an EMBL/GenBank/DDBJ whole genome shotgun (WGS) entry which is preliminary data.</text>
</comment>
<protein>
    <submittedName>
        <fullName evidence="2">Uncharacterized protein</fullName>
    </submittedName>
</protein>